<dbReference type="GO" id="GO:0008408">
    <property type="term" value="F:3'-5' exonuclease activity"/>
    <property type="evidence" value="ECO:0007669"/>
    <property type="project" value="InterPro"/>
</dbReference>
<dbReference type="Pfam" id="PF02739">
    <property type="entry name" value="5_3_exonuc_N"/>
    <property type="match status" value="1"/>
</dbReference>
<dbReference type="SMART" id="SM00474">
    <property type="entry name" value="35EXOc"/>
    <property type="match status" value="1"/>
</dbReference>
<evidence type="ECO:0000256" key="12">
    <source>
        <dbReference type="ARBA" id="ARBA00023204"/>
    </source>
</evidence>
<evidence type="ECO:0000256" key="11">
    <source>
        <dbReference type="ARBA" id="ARBA00023125"/>
    </source>
</evidence>
<dbReference type="InterPro" id="IPR001098">
    <property type="entry name" value="DNA-dir_DNA_pol_A_palm_dom"/>
</dbReference>
<dbReference type="Gene3D" id="1.20.1060.10">
    <property type="entry name" value="Taq DNA Polymerase, Chain T, domain 4"/>
    <property type="match status" value="1"/>
</dbReference>
<keyword evidence="4" id="KW-0548">Nucleotidyltransferase</keyword>
<evidence type="ECO:0000256" key="5">
    <source>
        <dbReference type="ARBA" id="ARBA00022705"/>
    </source>
</evidence>
<dbReference type="InterPro" id="IPR020046">
    <property type="entry name" value="5-3_exonucl_a-hlix_arch_N"/>
</dbReference>
<dbReference type="Pfam" id="PF00476">
    <property type="entry name" value="DNA_pol_A"/>
    <property type="match status" value="1"/>
</dbReference>
<dbReference type="InterPro" id="IPR002562">
    <property type="entry name" value="3'-5'_exonuclease_dom"/>
</dbReference>
<dbReference type="SMART" id="SM00279">
    <property type="entry name" value="HhH2"/>
    <property type="match status" value="1"/>
</dbReference>
<keyword evidence="10" id="KW-0239">DNA-directed DNA polymerase</keyword>
<dbReference type="GO" id="GO:0006302">
    <property type="term" value="P:double-strand break repair"/>
    <property type="evidence" value="ECO:0007669"/>
    <property type="project" value="TreeGrafter"/>
</dbReference>
<dbReference type="CDD" id="cd08637">
    <property type="entry name" value="DNA_pol_A_pol_I_C"/>
    <property type="match status" value="1"/>
</dbReference>
<dbReference type="EC" id="2.7.7.7" evidence="2"/>
<dbReference type="InterPro" id="IPR002298">
    <property type="entry name" value="DNA_polymerase_A"/>
</dbReference>
<dbReference type="PRINTS" id="PR00868">
    <property type="entry name" value="DNAPOLI"/>
</dbReference>
<dbReference type="SUPFAM" id="SSF53098">
    <property type="entry name" value="Ribonuclease H-like"/>
    <property type="match status" value="1"/>
</dbReference>
<comment type="caution">
    <text evidence="17">The sequence shown here is derived from an EMBL/GenBank/DDBJ whole genome shotgun (WGS) entry which is preliminary data.</text>
</comment>
<evidence type="ECO:0000259" key="15">
    <source>
        <dbReference type="SMART" id="SM00475"/>
    </source>
</evidence>
<dbReference type="Pfam" id="PF01367">
    <property type="entry name" value="5_3_exonuc"/>
    <property type="match status" value="1"/>
</dbReference>
<dbReference type="FunFam" id="1.10.150.20:FF:000003">
    <property type="entry name" value="DNA polymerase I"/>
    <property type="match status" value="1"/>
</dbReference>
<dbReference type="PANTHER" id="PTHR10133">
    <property type="entry name" value="DNA POLYMERASE I"/>
    <property type="match status" value="1"/>
</dbReference>
<dbReference type="FunFam" id="1.10.150.20:FF:000002">
    <property type="entry name" value="DNA polymerase I"/>
    <property type="match status" value="1"/>
</dbReference>
<dbReference type="InterPro" id="IPR002421">
    <property type="entry name" value="5-3_exonuclease"/>
</dbReference>
<evidence type="ECO:0000313" key="18">
    <source>
        <dbReference type="Proteomes" id="UP001174909"/>
    </source>
</evidence>
<evidence type="ECO:0000256" key="13">
    <source>
        <dbReference type="ARBA" id="ARBA00049244"/>
    </source>
</evidence>
<reference evidence="17" key="1">
    <citation type="submission" date="2023-03" db="EMBL/GenBank/DDBJ databases">
        <authorList>
            <person name="Steffen K."/>
            <person name="Cardenas P."/>
        </authorList>
    </citation>
    <scope>NUCLEOTIDE SEQUENCE</scope>
</reference>
<evidence type="ECO:0000256" key="1">
    <source>
        <dbReference type="ARBA" id="ARBA00007705"/>
    </source>
</evidence>
<feature type="domain" description="3'-5' exonuclease" evidence="14">
    <location>
        <begin position="276"/>
        <end position="459"/>
    </location>
</feature>
<dbReference type="InterPro" id="IPR043502">
    <property type="entry name" value="DNA/RNA_pol_sf"/>
</dbReference>
<dbReference type="Gene3D" id="3.30.420.10">
    <property type="entry name" value="Ribonuclease H-like superfamily/Ribonuclease H"/>
    <property type="match status" value="1"/>
</dbReference>
<dbReference type="Gene3D" id="3.40.50.1010">
    <property type="entry name" value="5'-nuclease"/>
    <property type="match status" value="1"/>
</dbReference>
<dbReference type="AlphaFoldDB" id="A0AA35W6I5"/>
<evidence type="ECO:0000256" key="8">
    <source>
        <dbReference type="ARBA" id="ARBA00022801"/>
    </source>
</evidence>
<dbReference type="NCBIfam" id="TIGR00593">
    <property type="entry name" value="pola"/>
    <property type="match status" value="1"/>
</dbReference>
<evidence type="ECO:0000256" key="3">
    <source>
        <dbReference type="ARBA" id="ARBA00022679"/>
    </source>
</evidence>
<gene>
    <name evidence="17" type="ORF">GBAR_LOCUS2212</name>
</gene>
<evidence type="ECO:0000313" key="17">
    <source>
        <dbReference type="EMBL" id="CAI7997677.1"/>
    </source>
</evidence>
<dbReference type="EMBL" id="CASHTH010000322">
    <property type="protein sequence ID" value="CAI7997677.1"/>
    <property type="molecule type" value="Genomic_DNA"/>
</dbReference>
<evidence type="ECO:0000256" key="6">
    <source>
        <dbReference type="ARBA" id="ARBA00022722"/>
    </source>
</evidence>
<dbReference type="FunFam" id="1.20.1060.10:FF:000001">
    <property type="entry name" value="DNA polymerase I"/>
    <property type="match status" value="1"/>
</dbReference>
<dbReference type="CDD" id="cd06139">
    <property type="entry name" value="DNA_polA_I_Ecoli_like_exo"/>
    <property type="match status" value="1"/>
</dbReference>
<keyword evidence="5" id="KW-0235">DNA replication</keyword>
<dbReference type="PANTHER" id="PTHR10133:SF27">
    <property type="entry name" value="DNA POLYMERASE NU"/>
    <property type="match status" value="1"/>
</dbReference>
<dbReference type="Gene3D" id="3.30.70.370">
    <property type="match status" value="1"/>
</dbReference>
<feature type="domain" description="DNA-directed DNA polymerase family A palm" evidence="16">
    <location>
        <begin position="626"/>
        <end position="832"/>
    </location>
</feature>
<evidence type="ECO:0000256" key="9">
    <source>
        <dbReference type="ARBA" id="ARBA00022839"/>
    </source>
</evidence>
<evidence type="ECO:0000256" key="2">
    <source>
        <dbReference type="ARBA" id="ARBA00012417"/>
    </source>
</evidence>
<dbReference type="GO" id="GO:0008409">
    <property type="term" value="F:5'-3' exonuclease activity"/>
    <property type="evidence" value="ECO:0007669"/>
    <property type="project" value="InterPro"/>
</dbReference>
<keyword evidence="7" id="KW-0227">DNA damage</keyword>
<dbReference type="SMART" id="SM00482">
    <property type="entry name" value="POLAc"/>
    <property type="match status" value="1"/>
</dbReference>
<dbReference type="PROSITE" id="PS00447">
    <property type="entry name" value="DNA_POLYMERASE_A"/>
    <property type="match status" value="1"/>
</dbReference>
<evidence type="ECO:0000259" key="14">
    <source>
        <dbReference type="SMART" id="SM00474"/>
    </source>
</evidence>
<name>A0AA35W6I5_GEOBA</name>
<evidence type="ECO:0000259" key="16">
    <source>
        <dbReference type="SMART" id="SM00482"/>
    </source>
</evidence>
<keyword evidence="9" id="KW-0269">Exonuclease</keyword>
<comment type="similarity">
    <text evidence="1">Belongs to the DNA polymerase type-A family.</text>
</comment>
<keyword evidence="18" id="KW-1185">Reference proteome</keyword>
<feature type="domain" description="5'-3' exonuclease" evidence="15">
    <location>
        <begin position="1"/>
        <end position="220"/>
    </location>
</feature>
<dbReference type="InterPro" id="IPR018320">
    <property type="entry name" value="DNA_polymerase_1"/>
</dbReference>
<evidence type="ECO:0000256" key="7">
    <source>
        <dbReference type="ARBA" id="ARBA00022763"/>
    </source>
</evidence>
<dbReference type="GO" id="GO:0006261">
    <property type="term" value="P:DNA-templated DNA replication"/>
    <property type="evidence" value="ECO:0007669"/>
    <property type="project" value="InterPro"/>
</dbReference>
<dbReference type="SUPFAM" id="SSF56672">
    <property type="entry name" value="DNA/RNA polymerases"/>
    <property type="match status" value="1"/>
</dbReference>
<keyword evidence="11" id="KW-0238">DNA-binding</keyword>
<sequence length="867" mass="95653">MRALNEWQPSHVAVAFDTPSPTFRHERFPAYKAQRPPTPLELRGQFDRVKELMATFSVPIYELPGYEADDVIGTLCRQAEAAHVPTVILTGDRDTFQLISPLIRVDLASSERDRRIVDEEELAARYGGLTAEQQPDYKALVGDKSDNIPGIPGVGDKTATTLLTNYSTLEGIYENLEQITQKRVQNNLATNRDEAFEYRFLTTIKCDSPTTLDLDACKFGDYERSDVVALMTALEFHSIVGRVPSPDAPWATASDSAGHAPVPAAAASDVAMDYDYRVVDTPPDLDAMIAAIRDAGSFAFDTEASGTDPMSAELAGLSFSIEGGQSWYVPVGHKSGQQLPLDEVMAAVRPLFTGEGLKRAAHNANYDLTLLSNYGVDPYQVVDHDTMIAAHLLGNGRVGLKPLALSILGREMTEITELIGKGARQITFNEVEITDGAPYAAADADCTLRLRRHFDPPLAAQGLVDLFADVELPLVPVLVEMQRAGVRLDAGILHEMSRDLHEQLEQIQAELFNSIGHSVNINSPKQLSDLLFGELGLPKSRRTRSGFSTDANALEALKGLHPAVDKILDYRQVSKLKSTYVDALPEMVNSVTGRIHTSYHQTGSATGRVSSSDPNLQNIPVRTELGRQVRRAFVADSGCQLLSADYSQIELRVLAHMSQDPSLLEAFRRGEDIHAATASQMFSVAINDVDAEQRRIAKVLNFGVIYGLGPYGISQQTGFSREEGRHFIDTYLSRYPGINGYLESVKERTRNVMYAETLLGRRRYLPDIQSTNHNTRAAAERMAINMPIQGTAADIMKIAMINVRARMIKEQMRSSMILQVHDELVFEVPDDEMDVMTELVTDEMPAAMDLDVTLRVDVKSGYSWGDF</sequence>
<dbReference type="InterPro" id="IPR029060">
    <property type="entry name" value="PIN-like_dom_sf"/>
</dbReference>
<dbReference type="InterPro" id="IPR008918">
    <property type="entry name" value="HhH2"/>
</dbReference>
<keyword evidence="12" id="KW-0234">DNA repair</keyword>
<proteinExistence type="inferred from homology"/>
<dbReference type="Gene3D" id="1.10.150.20">
    <property type="entry name" value="5' to 3' exonuclease, C-terminal subdomain"/>
    <property type="match status" value="2"/>
</dbReference>
<comment type="catalytic activity">
    <reaction evidence="13">
        <text>DNA(n) + a 2'-deoxyribonucleoside 5'-triphosphate = DNA(n+1) + diphosphate</text>
        <dbReference type="Rhea" id="RHEA:22508"/>
        <dbReference type="Rhea" id="RHEA-COMP:17339"/>
        <dbReference type="Rhea" id="RHEA-COMP:17340"/>
        <dbReference type="ChEBI" id="CHEBI:33019"/>
        <dbReference type="ChEBI" id="CHEBI:61560"/>
        <dbReference type="ChEBI" id="CHEBI:173112"/>
        <dbReference type="EC" id="2.7.7.7"/>
    </reaction>
</comment>
<keyword evidence="6" id="KW-0540">Nuclease</keyword>
<dbReference type="SUPFAM" id="SSF88723">
    <property type="entry name" value="PIN domain-like"/>
    <property type="match status" value="1"/>
</dbReference>
<dbReference type="InterPro" id="IPR019760">
    <property type="entry name" value="DNA-dir_DNA_pol_A_CS"/>
</dbReference>
<dbReference type="NCBIfam" id="NF004397">
    <property type="entry name" value="PRK05755.1"/>
    <property type="match status" value="1"/>
</dbReference>
<dbReference type="InterPro" id="IPR012337">
    <property type="entry name" value="RNaseH-like_sf"/>
</dbReference>
<dbReference type="SUPFAM" id="SSF47807">
    <property type="entry name" value="5' to 3' exonuclease, C-terminal subdomain"/>
    <property type="match status" value="1"/>
</dbReference>
<dbReference type="SMART" id="SM00475">
    <property type="entry name" value="53EXOc"/>
    <property type="match status" value="1"/>
</dbReference>
<dbReference type="GO" id="GO:0003887">
    <property type="term" value="F:DNA-directed DNA polymerase activity"/>
    <property type="evidence" value="ECO:0007669"/>
    <property type="project" value="UniProtKB-KW"/>
</dbReference>
<accession>A0AA35W6I5</accession>
<dbReference type="InterPro" id="IPR036279">
    <property type="entry name" value="5-3_exonuclease_C_sf"/>
</dbReference>
<evidence type="ECO:0000256" key="4">
    <source>
        <dbReference type="ARBA" id="ARBA00022695"/>
    </source>
</evidence>
<dbReference type="Proteomes" id="UP001174909">
    <property type="component" value="Unassembled WGS sequence"/>
</dbReference>
<dbReference type="CDD" id="cd09898">
    <property type="entry name" value="H3TH_53EXO"/>
    <property type="match status" value="1"/>
</dbReference>
<dbReference type="CDD" id="cd09859">
    <property type="entry name" value="PIN_53EXO"/>
    <property type="match status" value="1"/>
</dbReference>
<keyword evidence="8" id="KW-0378">Hydrolase</keyword>
<dbReference type="InterPro" id="IPR036397">
    <property type="entry name" value="RNaseH_sf"/>
</dbReference>
<keyword evidence="3" id="KW-0808">Transferase</keyword>
<protein>
    <recommendedName>
        <fullName evidence="2">DNA-directed DNA polymerase</fullName>
        <ecNumber evidence="2">2.7.7.7</ecNumber>
    </recommendedName>
</protein>
<evidence type="ECO:0000256" key="10">
    <source>
        <dbReference type="ARBA" id="ARBA00022932"/>
    </source>
</evidence>
<organism evidence="17 18">
    <name type="scientific">Geodia barretti</name>
    <name type="common">Barrett's horny sponge</name>
    <dbReference type="NCBI Taxonomy" id="519541"/>
    <lineage>
        <taxon>Eukaryota</taxon>
        <taxon>Metazoa</taxon>
        <taxon>Porifera</taxon>
        <taxon>Demospongiae</taxon>
        <taxon>Heteroscleromorpha</taxon>
        <taxon>Tetractinellida</taxon>
        <taxon>Astrophorina</taxon>
        <taxon>Geodiidae</taxon>
        <taxon>Geodia</taxon>
    </lineage>
</organism>
<dbReference type="GO" id="GO:0003677">
    <property type="term" value="F:DNA binding"/>
    <property type="evidence" value="ECO:0007669"/>
    <property type="project" value="UniProtKB-KW"/>
</dbReference>
<dbReference type="Pfam" id="PF01612">
    <property type="entry name" value="DNA_pol_A_exo1"/>
    <property type="match status" value="1"/>
</dbReference>
<dbReference type="InterPro" id="IPR020045">
    <property type="entry name" value="DNA_polI_H3TH"/>
</dbReference>